<organism evidence="4 6">
    <name type="scientific">Kurthia zopfii</name>
    <dbReference type="NCBI Taxonomy" id="1650"/>
    <lineage>
        <taxon>Bacteria</taxon>
        <taxon>Bacillati</taxon>
        <taxon>Bacillota</taxon>
        <taxon>Bacilli</taxon>
        <taxon>Bacillales</taxon>
        <taxon>Caryophanaceae</taxon>
        <taxon>Kurthia</taxon>
    </lineage>
</organism>
<dbReference type="RefSeq" id="WP_109348563.1">
    <property type="nucleotide sequence ID" value="NZ_BJUE01000005.1"/>
</dbReference>
<evidence type="ECO:0000259" key="2">
    <source>
        <dbReference type="Pfam" id="PF01458"/>
    </source>
</evidence>
<dbReference type="PANTHER" id="PTHR30508">
    <property type="entry name" value="FES CLUSTER ASSEMBLY PROTEIN SUF"/>
    <property type="match status" value="1"/>
</dbReference>
<feature type="domain" description="SUF system FeS cluster assembly SufBD N-terminal" evidence="3">
    <location>
        <begin position="60"/>
        <end position="171"/>
    </location>
</feature>
<protein>
    <submittedName>
        <fullName evidence="4">Cysteine desulfurase activator complex subunit SufB</fullName>
    </submittedName>
    <submittedName>
        <fullName evidence="5">Fe-S cluster assembly protein SufD</fullName>
    </submittedName>
</protein>
<evidence type="ECO:0000313" key="7">
    <source>
        <dbReference type="Proteomes" id="UP000294641"/>
    </source>
</evidence>
<dbReference type="InterPro" id="IPR037284">
    <property type="entry name" value="SUF_FeS_clus_asmbl_SufBD_sf"/>
</dbReference>
<dbReference type="InterPro" id="IPR055346">
    <property type="entry name" value="Fe-S_cluster_assembly_SufBD"/>
</dbReference>
<dbReference type="EMBL" id="UGNP01000001">
    <property type="protein sequence ID" value="STX10472.1"/>
    <property type="molecule type" value="Genomic_DNA"/>
</dbReference>
<evidence type="ECO:0000313" key="6">
    <source>
        <dbReference type="Proteomes" id="UP000254330"/>
    </source>
</evidence>
<dbReference type="InterPro" id="IPR011542">
    <property type="entry name" value="SUF_FeS_clus_asmbl_SufD"/>
</dbReference>
<evidence type="ECO:0000259" key="3">
    <source>
        <dbReference type="Pfam" id="PF19295"/>
    </source>
</evidence>
<dbReference type="EMBL" id="SNZG01000003">
    <property type="protein sequence ID" value="TDR42691.1"/>
    <property type="molecule type" value="Genomic_DNA"/>
</dbReference>
<sequence length="433" mass="47961">MTVETKLAVSAQDVRSFSEAHNEPQWLTELRERALAKVETLEMVKPDKTNVDSWNFFEFPEHKVEGKAISSLTELPQEVQAIVDENQQNLFIQHNNTAAYLQVSEELKAQGVIVTDLFTAVQEHSDLVQKYFMTEAVEVDEHKLTALHTALVNGGLFIYVPKEVKVEQPIQAVFYTDDENTSLFNHVLLVADQFSEVTYVENYLSIGAAKGQVNIIEEVIVNDGAKVTFGAVDTLAEGFTSYINRRGETKRDASLDWALGLMNDGDTVSENVTHLRGDGSTADAKTVVIGRGKQNQNFTTEVRNWGKSSDGQILTHAVMKDSARAIFNGIGKIEHGATKANAEQESRVLMLSPDARGDANPILLIEEDDVTAGHAASVGRVDPLQIYYLMSRGISRANAERLVIHGFLEPVVSQLPIEGVRKQLVEVIERKVK</sequence>
<reference evidence="5 7" key="2">
    <citation type="submission" date="2019-03" db="EMBL/GenBank/DDBJ databases">
        <title>Genomic Encyclopedia of Type Strains, Phase IV (KMG-IV): sequencing the most valuable type-strain genomes for metagenomic binning, comparative biology and taxonomic classification.</title>
        <authorList>
            <person name="Goeker M."/>
        </authorList>
    </citation>
    <scope>NUCLEOTIDE SEQUENCE [LARGE SCALE GENOMIC DNA]</scope>
    <source>
        <strain evidence="5 7">DSM 20580</strain>
    </source>
</reference>
<evidence type="ECO:0000313" key="5">
    <source>
        <dbReference type="EMBL" id="TDR42691.1"/>
    </source>
</evidence>
<dbReference type="NCBIfam" id="TIGR01981">
    <property type="entry name" value="sufD"/>
    <property type="match status" value="1"/>
</dbReference>
<feature type="domain" description="SUF system FeS cluster assembly SufBD core" evidence="2">
    <location>
        <begin position="175"/>
        <end position="407"/>
    </location>
</feature>
<accession>A0A8B4QCQ3</accession>
<reference evidence="4 6" key="1">
    <citation type="submission" date="2018-06" db="EMBL/GenBank/DDBJ databases">
        <authorList>
            <consortium name="Pathogen Informatics"/>
            <person name="Doyle S."/>
        </authorList>
    </citation>
    <scope>NUCLEOTIDE SEQUENCE [LARGE SCALE GENOMIC DNA]</scope>
    <source>
        <strain evidence="4 6">NCTC10597</strain>
    </source>
</reference>
<dbReference type="Proteomes" id="UP000254330">
    <property type="component" value="Unassembled WGS sequence"/>
</dbReference>
<evidence type="ECO:0000256" key="1">
    <source>
        <dbReference type="ARBA" id="ARBA00043967"/>
    </source>
</evidence>
<dbReference type="InterPro" id="IPR045595">
    <property type="entry name" value="SufBD_N"/>
</dbReference>
<gene>
    <name evidence="5" type="ORF">DFR61_10367</name>
    <name evidence="4" type="ORF">NCTC10597_02218</name>
</gene>
<dbReference type="PANTHER" id="PTHR30508:SF1">
    <property type="entry name" value="UPF0051 PROTEIN ABCI8, CHLOROPLASTIC-RELATED"/>
    <property type="match status" value="1"/>
</dbReference>
<comment type="caution">
    <text evidence="4">The sequence shown here is derived from an EMBL/GenBank/DDBJ whole genome shotgun (WGS) entry which is preliminary data.</text>
</comment>
<dbReference type="Pfam" id="PF19295">
    <property type="entry name" value="SufBD_N"/>
    <property type="match status" value="1"/>
</dbReference>
<dbReference type="OrthoDB" id="9803529at2"/>
<evidence type="ECO:0000313" key="4">
    <source>
        <dbReference type="EMBL" id="STX10472.1"/>
    </source>
</evidence>
<dbReference type="InterPro" id="IPR000825">
    <property type="entry name" value="SUF_FeS_clus_asmbl_SufBD_core"/>
</dbReference>
<dbReference type="Pfam" id="PF01458">
    <property type="entry name" value="SUFBD_core"/>
    <property type="match status" value="1"/>
</dbReference>
<comment type="similarity">
    <text evidence="1">Belongs to the iron-sulfur cluster assembly SufBD family.</text>
</comment>
<dbReference type="AlphaFoldDB" id="A0A8B4QCQ3"/>
<name>A0A8B4QCQ3_9BACL</name>
<keyword evidence="7" id="KW-1185">Reference proteome</keyword>
<proteinExistence type="inferred from homology"/>
<dbReference type="SUPFAM" id="SSF101960">
    <property type="entry name" value="Stabilizer of iron transporter SufD"/>
    <property type="match status" value="1"/>
</dbReference>
<dbReference type="Proteomes" id="UP000294641">
    <property type="component" value="Unassembled WGS sequence"/>
</dbReference>
<dbReference type="GO" id="GO:0016226">
    <property type="term" value="P:iron-sulfur cluster assembly"/>
    <property type="evidence" value="ECO:0007669"/>
    <property type="project" value="InterPro"/>
</dbReference>